<sequence length="344" mass="40820">MKKICYFTLYDKNGASSKYRSYIFEDDLNEIYDVKWFYFWNNTYVTKYMHQKKKYLVQITAMYLFNIIRRIFQLLFIAPKCNVVIFQKACLPKMKLNLIKKLKKRKCKIIFDVDDAVYLDKKDSSDNIAILSDAVIVGNNTLYRHYVEVNENTIIIPTVDDTRKYEPYYSDTYNNKIIGWLGSSSTIDNLDLIITPINKVIERHPNIKFVYISDDPKDYLSKIKNSYFVKWSADTYLDEISKFTIGIMPLKSNDYNKGKCGFKLIQYLNMKKPVIASNVGVNEKIVDNYGYVINQESEWKTYIEEVLENQEKYNYFVTSIEKKFFKEYHYSVIFNKIVNCIESV</sequence>
<proteinExistence type="predicted"/>
<keyword evidence="2" id="KW-1185">Reference proteome</keyword>
<name>A0ABU0DZ15_9FIRM</name>
<gene>
    <name evidence="1" type="ORF">J2S15_000547</name>
</gene>
<dbReference type="EMBL" id="JAUSUR010000001">
    <property type="protein sequence ID" value="MDQ0359816.1"/>
    <property type="molecule type" value="Genomic_DNA"/>
</dbReference>
<dbReference type="Pfam" id="PF13692">
    <property type="entry name" value="Glyco_trans_1_4"/>
    <property type="match status" value="1"/>
</dbReference>
<comment type="caution">
    <text evidence="1">The sequence shown here is derived from an EMBL/GenBank/DDBJ whole genome shotgun (WGS) entry which is preliminary data.</text>
</comment>
<organism evidence="1 2">
    <name type="scientific">Breznakia pachnodae</name>
    <dbReference type="NCBI Taxonomy" id="265178"/>
    <lineage>
        <taxon>Bacteria</taxon>
        <taxon>Bacillati</taxon>
        <taxon>Bacillota</taxon>
        <taxon>Erysipelotrichia</taxon>
        <taxon>Erysipelotrichales</taxon>
        <taxon>Erysipelotrichaceae</taxon>
        <taxon>Breznakia</taxon>
    </lineage>
</organism>
<evidence type="ECO:0000313" key="2">
    <source>
        <dbReference type="Proteomes" id="UP001230220"/>
    </source>
</evidence>
<evidence type="ECO:0000313" key="1">
    <source>
        <dbReference type="EMBL" id="MDQ0359816.1"/>
    </source>
</evidence>
<reference evidence="1 2" key="1">
    <citation type="submission" date="2023-07" db="EMBL/GenBank/DDBJ databases">
        <title>Genomic Encyclopedia of Type Strains, Phase IV (KMG-IV): sequencing the most valuable type-strain genomes for metagenomic binning, comparative biology and taxonomic classification.</title>
        <authorList>
            <person name="Goeker M."/>
        </authorList>
    </citation>
    <scope>NUCLEOTIDE SEQUENCE [LARGE SCALE GENOMIC DNA]</scope>
    <source>
        <strain evidence="1 2">DSM 16784</strain>
    </source>
</reference>
<protein>
    <submittedName>
        <fullName evidence="1">Glycosyltransferase involved in cell wall biosynthesis</fullName>
    </submittedName>
</protein>
<accession>A0ABU0DZ15</accession>
<dbReference type="Gene3D" id="3.40.50.2000">
    <property type="entry name" value="Glycogen Phosphorylase B"/>
    <property type="match status" value="1"/>
</dbReference>
<dbReference type="RefSeq" id="WP_307405243.1">
    <property type="nucleotide sequence ID" value="NZ_JAUSUR010000001.1"/>
</dbReference>
<dbReference type="Proteomes" id="UP001230220">
    <property type="component" value="Unassembled WGS sequence"/>
</dbReference>
<dbReference type="SUPFAM" id="SSF53756">
    <property type="entry name" value="UDP-Glycosyltransferase/glycogen phosphorylase"/>
    <property type="match status" value="1"/>
</dbReference>